<dbReference type="InterPro" id="IPR001845">
    <property type="entry name" value="HTH_ArsR_DNA-bd_dom"/>
</dbReference>
<evidence type="ECO:0000256" key="2">
    <source>
        <dbReference type="ARBA" id="ARBA00023125"/>
    </source>
</evidence>
<feature type="domain" description="HTH arsR-type" evidence="4">
    <location>
        <begin position="21"/>
        <end position="92"/>
    </location>
</feature>
<dbReference type="AlphaFoldDB" id="A0A6G4WER2"/>
<proteinExistence type="predicted"/>
<dbReference type="InterPro" id="IPR036388">
    <property type="entry name" value="WH-like_DNA-bd_sf"/>
</dbReference>
<dbReference type="GO" id="GO:0003677">
    <property type="term" value="F:DNA binding"/>
    <property type="evidence" value="ECO:0007669"/>
    <property type="project" value="UniProtKB-KW"/>
</dbReference>
<gene>
    <name evidence="5" type="ORF">G6N73_16275</name>
</gene>
<dbReference type="Pfam" id="PF12840">
    <property type="entry name" value="HTH_20"/>
    <property type="match status" value="1"/>
</dbReference>
<keyword evidence="2" id="KW-0238">DNA-binding</keyword>
<dbReference type="InterPro" id="IPR051011">
    <property type="entry name" value="Metal_resp_trans_reg"/>
</dbReference>
<organism evidence="5 6">
    <name type="scientific">Allomesorhizobium camelthorni</name>
    <dbReference type="NCBI Taxonomy" id="475069"/>
    <lineage>
        <taxon>Bacteria</taxon>
        <taxon>Pseudomonadati</taxon>
        <taxon>Pseudomonadota</taxon>
        <taxon>Alphaproteobacteria</taxon>
        <taxon>Hyphomicrobiales</taxon>
        <taxon>Phyllobacteriaceae</taxon>
        <taxon>Allomesorhizobium</taxon>
    </lineage>
</organism>
<dbReference type="Proteomes" id="UP001642900">
    <property type="component" value="Unassembled WGS sequence"/>
</dbReference>
<evidence type="ECO:0000313" key="5">
    <source>
        <dbReference type="EMBL" id="NGO52716.1"/>
    </source>
</evidence>
<evidence type="ECO:0000256" key="3">
    <source>
        <dbReference type="ARBA" id="ARBA00023163"/>
    </source>
</evidence>
<keyword evidence="1" id="KW-0805">Transcription regulation</keyword>
<name>A0A6G4WER2_9HYPH</name>
<dbReference type="PIRSF" id="PIRSF030050">
    <property type="entry name" value="UCP030050_HTH"/>
    <property type="match status" value="1"/>
</dbReference>
<dbReference type="PANTHER" id="PTHR43132:SF2">
    <property type="entry name" value="ARSENICAL RESISTANCE OPERON REPRESSOR ARSR-RELATED"/>
    <property type="match status" value="1"/>
</dbReference>
<evidence type="ECO:0000259" key="4">
    <source>
        <dbReference type="SMART" id="SM00418"/>
    </source>
</evidence>
<dbReference type="SMART" id="SM00418">
    <property type="entry name" value="HTH_ARSR"/>
    <property type="match status" value="1"/>
</dbReference>
<dbReference type="InterPro" id="IPR011991">
    <property type="entry name" value="ArsR-like_HTH"/>
</dbReference>
<evidence type="ECO:0000313" key="6">
    <source>
        <dbReference type="Proteomes" id="UP001642900"/>
    </source>
</evidence>
<keyword evidence="6" id="KW-1185">Reference proteome</keyword>
<dbReference type="SUPFAM" id="SSF46785">
    <property type="entry name" value="Winged helix' DNA-binding domain"/>
    <property type="match status" value="1"/>
</dbReference>
<protein>
    <submittedName>
        <fullName evidence="5">Helix-turn-helix domain-containing protein</fullName>
    </submittedName>
</protein>
<keyword evidence="3" id="KW-0804">Transcription</keyword>
<comment type="caution">
    <text evidence="5">The sequence shown here is derived from an EMBL/GenBank/DDBJ whole genome shotgun (WGS) entry which is preliminary data.</text>
</comment>
<dbReference type="GO" id="GO:0003700">
    <property type="term" value="F:DNA-binding transcription factor activity"/>
    <property type="evidence" value="ECO:0007669"/>
    <property type="project" value="InterPro"/>
</dbReference>
<evidence type="ECO:0000256" key="1">
    <source>
        <dbReference type="ARBA" id="ARBA00023015"/>
    </source>
</evidence>
<reference evidence="5 6" key="1">
    <citation type="submission" date="2020-02" db="EMBL/GenBank/DDBJ databases">
        <title>Genome sequence of strain CCNWXJ40-4.</title>
        <authorList>
            <person name="Gao J."/>
            <person name="Sun J."/>
        </authorList>
    </citation>
    <scope>NUCLEOTIDE SEQUENCE [LARGE SCALE GENOMIC DNA]</scope>
    <source>
        <strain evidence="5 6">CCNWXJ 40-4</strain>
    </source>
</reference>
<dbReference type="RefSeq" id="WP_165029378.1">
    <property type="nucleotide sequence ID" value="NZ_JAAKZF010000021.1"/>
</dbReference>
<dbReference type="PANTHER" id="PTHR43132">
    <property type="entry name" value="ARSENICAL RESISTANCE OPERON REPRESSOR ARSR-RELATED"/>
    <property type="match status" value="1"/>
</dbReference>
<dbReference type="CDD" id="cd00090">
    <property type="entry name" value="HTH_ARSR"/>
    <property type="match status" value="1"/>
</dbReference>
<dbReference type="InterPro" id="IPR016943">
    <property type="entry name" value="UCP030050_HTH"/>
</dbReference>
<sequence>MDLPLKNNRNFLTINAEDGLEVLKGLSSPVRISILKLLHSRGPLNVNEISDALSLPQSTVATNVQVLESCDLIRTETVKATKGQQKICAARFDEIVLRFDDYDLKTRSNVIELSMPLGLYTNCSVSPPCGLCSSEAIIGLLDVPDFFLDPDRMKAGLIWFERGHVEYKFPNNAKILQAEIEALEFSMELSSEVPGTNANWPSDVSVWVNDVLVGTWTSPGDFGDKRGIYTPRWWKLEGSQYGHLKTWKITADGSYLDGEKTSDVTLNQLHLAEHHSIRLRVGIDEHAEHPGGVNIFGKGFGNHDQDIILRLHIRRDSERANAPA</sequence>
<dbReference type="EMBL" id="JAAKZF010000021">
    <property type="protein sequence ID" value="NGO52716.1"/>
    <property type="molecule type" value="Genomic_DNA"/>
</dbReference>
<accession>A0A6G4WER2</accession>
<dbReference type="Gene3D" id="1.10.10.10">
    <property type="entry name" value="Winged helix-like DNA-binding domain superfamily/Winged helix DNA-binding domain"/>
    <property type="match status" value="1"/>
</dbReference>
<dbReference type="InterPro" id="IPR036390">
    <property type="entry name" value="WH_DNA-bd_sf"/>
</dbReference>